<keyword evidence="4" id="KW-1133">Transmembrane helix</keyword>
<evidence type="ECO:0000256" key="6">
    <source>
        <dbReference type="PIRNR" id="PIRNR005651"/>
    </source>
</evidence>
<comment type="caution">
    <text evidence="8">The sequence shown here is derived from an EMBL/GenBank/DDBJ whole genome shotgun (WGS) entry which is preliminary data.</text>
</comment>
<proteinExistence type="inferred from homology"/>
<gene>
    <name evidence="8" type="primary">hflC</name>
    <name evidence="8" type="ORF">WKR92_11450</name>
</gene>
<dbReference type="CDD" id="cd03405">
    <property type="entry name" value="SPFH_HflC"/>
    <property type="match status" value="1"/>
</dbReference>
<keyword evidence="3" id="KW-0812">Transmembrane</keyword>
<evidence type="ECO:0000256" key="4">
    <source>
        <dbReference type="ARBA" id="ARBA00022989"/>
    </source>
</evidence>
<dbReference type="EMBL" id="JBBVGT010000003">
    <property type="protein sequence ID" value="MFB5946447.1"/>
    <property type="molecule type" value="Genomic_DNA"/>
</dbReference>
<comment type="subcellular location">
    <subcellularLocation>
        <location evidence="1">Membrane</location>
        <topology evidence="1">Single-pass membrane protein</topology>
    </subcellularLocation>
</comment>
<evidence type="ECO:0000259" key="7">
    <source>
        <dbReference type="SMART" id="SM00244"/>
    </source>
</evidence>
<dbReference type="SUPFAM" id="SSF117892">
    <property type="entry name" value="Band 7/SPFH domain"/>
    <property type="match status" value="1"/>
</dbReference>
<evidence type="ECO:0000256" key="1">
    <source>
        <dbReference type="ARBA" id="ARBA00004167"/>
    </source>
</evidence>
<keyword evidence="8" id="KW-0645">Protease</keyword>
<evidence type="ECO:0000256" key="3">
    <source>
        <dbReference type="ARBA" id="ARBA00022692"/>
    </source>
</evidence>
<keyword evidence="5" id="KW-0472">Membrane</keyword>
<feature type="domain" description="Band 7" evidence="7">
    <location>
        <begin position="23"/>
        <end position="210"/>
    </location>
</feature>
<accession>A0ABV5CJ94</accession>
<dbReference type="InterPro" id="IPR036013">
    <property type="entry name" value="Band_7/SPFH_dom_sf"/>
</dbReference>
<dbReference type="NCBIfam" id="TIGR01932">
    <property type="entry name" value="hflC"/>
    <property type="match status" value="1"/>
</dbReference>
<dbReference type="Pfam" id="PF01145">
    <property type="entry name" value="Band_7"/>
    <property type="match status" value="1"/>
</dbReference>
<evidence type="ECO:0000256" key="2">
    <source>
        <dbReference type="ARBA" id="ARBA00007862"/>
    </source>
</evidence>
<dbReference type="Gene3D" id="3.30.479.30">
    <property type="entry name" value="Band 7 domain"/>
    <property type="match status" value="1"/>
</dbReference>
<protein>
    <recommendedName>
        <fullName evidence="6">Protein HflC</fullName>
    </recommendedName>
</protein>
<dbReference type="InterPro" id="IPR001107">
    <property type="entry name" value="Band_7"/>
</dbReference>
<keyword evidence="8" id="KW-0378">Hydrolase</keyword>
<evidence type="ECO:0000313" key="9">
    <source>
        <dbReference type="Proteomes" id="UP001580928"/>
    </source>
</evidence>
<organism evidence="8 9">
    <name type="scientific">Albibacterium profundi</name>
    <dbReference type="NCBI Taxonomy" id="3134906"/>
    <lineage>
        <taxon>Bacteria</taxon>
        <taxon>Pseudomonadati</taxon>
        <taxon>Bacteroidota</taxon>
        <taxon>Sphingobacteriia</taxon>
        <taxon>Sphingobacteriales</taxon>
        <taxon>Sphingobacteriaceae</taxon>
        <taxon>Albibacterium</taxon>
    </lineage>
</organism>
<dbReference type="PANTHER" id="PTHR42911:SF1">
    <property type="entry name" value="MODULATOR OF FTSH PROTEASE HFLC"/>
    <property type="match status" value="1"/>
</dbReference>
<comment type="function">
    <text evidence="6">HflC and HflK could regulate a protease.</text>
</comment>
<dbReference type="GO" id="GO:0008233">
    <property type="term" value="F:peptidase activity"/>
    <property type="evidence" value="ECO:0007669"/>
    <property type="project" value="UniProtKB-KW"/>
</dbReference>
<dbReference type="RefSeq" id="WP_375557977.1">
    <property type="nucleotide sequence ID" value="NZ_JBBVGT010000003.1"/>
</dbReference>
<name>A0ABV5CJ94_9SPHI</name>
<dbReference type="PIRSF" id="PIRSF005651">
    <property type="entry name" value="HflC"/>
    <property type="match status" value="1"/>
</dbReference>
<reference evidence="8 9" key="1">
    <citation type="submission" date="2024-04" db="EMBL/GenBank/DDBJ databases">
        <title>Albibacterium profundi sp. nov., isolated from sediment of the Challenger Deep of Mariana Trench.</title>
        <authorList>
            <person name="Wang Y."/>
        </authorList>
    </citation>
    <scope>NUCLEOTIDE SEQUENCE [LARGE SCALE GENOMIC DNA]</scope>
    <source>
        <strain evidence="8 9">RHL897</strain>
    </source>
</reference>
<dbReference type="SMART" id="SM00244">
    <property type="entry name" value="PHB"/>
    <property type="match status" value="1"/>
</dbReference>
<dbReference type="GO" id="GO:0006508">
    <property type="term" value="P:proteolysis"/>
    <property type="evidence" value="ECO:0007669"/>
    <property type="project" value="UniProtKB-KW"/>
</dbReference>
<dbReference type="PANTHER" id="PTHR42911">
    <property type="entry name" value="MODULATOR OF FTSH PROTEASE HFLC"/>
    <property type="match status" value="1"/>
</dbReference>
<sequence>MMSRNKLIISGIALIVLLVGLLSSTYIVNEKEQVVITQFGRPIGSAVTTPGINFKIPFIQDVNVFDKRYLEWDGDPNQIPTKDKKFIFIDTYARWQITDPLQFYKRLTNERGAKSRLNDILDGEVRDYIANHDLVEAVRNSNRESKVTDTLTEPSTDTLINIKIGREKIEKMILKTANKRASDLGIVILDFKIKRLNYVDEVRENVFQRMNSERFRIADKFRSEGQGEASRINGEKVKDLKTIQSKAFEQSEKIKGKADAEAAGIYANAYNQSSQAKSLYAFLKSMETFEKTFDKHTSIIISTDSEVYKYLKTMQ</sequence>
<dbReference type="InterPro" id="IPR010200">
    <property type="entry name" value="HflC"/>
</dbReference>
<dbReference type="Proteomes" id="UP001580928">
    <property type="component" value="Unassembled WGS sequence"/>
</dbReference>
<evidence type="ECO:0000313" key="8">
    <source>
        <dbReference type="EMBL" id="MFB5946447.1"/>
    </source>
</evidence>
<keyword evidence="9" id="KW-1185">Reference proteome</keyword>
<comment type="similarity">
    <text evidence="2 6">Belongs to the band 7/mec-2 family. HflC subfamily.</text>
</comment>
<evidence type="ECO:0000256" key="5">
    <source>
        <dbReference type="ARBA" id="ARBA00023136"/>
    </source>
</evidence>